<dbReference type="OrthoDB" id="16906at2759"/>
<evidence type="ECO:0000256" key="9">
    <source>
        <dbReference type="ARBA" id="ARBA00023002"/>
    </source>
</evidence>
<dbReference type="EMBL" id="MCFE01000711">
    <property type="protein sequence ID" value="ORX81250.1"/>
    <property type="molecule type" value="Genomic_DNA"/>
</dbReference>
<keyword evidence="5 12" id="KW-0812">Transmembrane</keyword>
<feature type="transmembrane region" description="Helical" evidence="14">
    <location>
        <begin position="130"/>
        <end position="151"/>
    </location>
</feature>
<keyword evidence="9 12" id="KW-0560">Oxidoreductase</keyword>
<dbReference type="InParanoid" id="A0A1Y1X615"/>
<dbReference type="GO" id="GO:0016020">
    <property type="term" value="C:membrane"/>
    <property type="evidence" value="ECO:0007669"/>
    <property type="project" value="UniProtKB-SubCell"/>
</dbReference>
<evidence type="ECO:0000313" key="16">
    <source>
        <dbReference type="Proteomes" id="UP000193498"/>
    </source>
</evidence>
<evidence type="ECO:0000256" key="8">
    <source>
        <dbReference type="ARBA" id="ARBA00022989"/>
    </source>
</evidence>
<evidence type="ECO:0000256" key="10">
    <source>
        <dbReference type="ARBA" id="ARBA00023004"/>
    </source>
</evidence>
<gene>
    <name evidence="15" type="ORF">K493DRAFT_320724</name>
</gene>
<evidence type="ECO:0000256" key="12">
    <source>
        <dbReference type="RuleBase" id="RU003779"/>
    </source>
</evidence>
<comment type="similarity">
    <text evidence="2 12">Belongs to the alternative oxidase family.</text>
</comment>
<dbReference type="GO" id="GO:0010230">
    <property type="term" value="P:alternative respiration"/>
    <property type="evidence" value="ECO:0007669"/>
    <property type="project" value="TreeGrafter"/>
</dbReference>
<evidence type="ECO:0000256" key="7">
    <source>
        <dbReference type="ARBA" id="ARBA00022982"/>
    </source>
</evidence>
<evidence type="ECO:0000256" key="11">
    <source>
        <dbReference type="ARBA" id="ARBA00023136"/>
    </source>
</evidence>
<dbReference type="GO" id="GO:0046872">
    <property type="term" value="F:metal ion binding"/>
    <property type="evidence" value="ECO:0007669"/>
    <property type="project" value="UniProtKB-UniRule"/>
</dbReference>
<dbReference type="CDD" id="cd01053">
    <property type="entry name" value="AOX"/>
    <property type="match status" value="1"/>
</dbReference>
<feature type="transmembrane region" description="Helical" evidence="14">
    <location>
        <begin position="196"/>
        <end position="214"/>
    </location>
</feature>
<protein>
    <recommendedName>
        <fullName evidence="12">Alternative oxidase</fullName>
        <ecNumber evidence="12">1.-.-.-</ecNumber>
    </recommendedName>
</protein>
<keyword evidence="11 12" id="KW-0472">Membrane</keyword>
<evidence type="ECO:0000256" key="13">
    <source>
        <dbReference type="SAM" id="MobiDB-lite"/>
    </source>
</evidence>
<feature type="region of interest" description="Disordered" evidence="13">
    <location>
        <begin position="313"/>
        <end position="334"/>
    </location>
</feature>
<comment type="cofactor">
    <cofactor evidence="12">
        <name>Fe cation</name>
        <dbReference type="ChEBI" id="CHEBI:24875"/>
    </cofactor>
    <text evidence="12">Binds 2 iron ions per subunit.</text>
</comment>
<comment type="subcellular location">
    <subcellularLocation>
        <location evidence="1">Membrane</location>
    </subcellularLocation>
</comment>
<dbReference type="GO" id="GO:0009916">
    <property type="term" value="F:alternative oxidase activity"/>
    <property type="evidence" value="ECO:0007669"/>
    <property type="project" value="UniProtKB-UniRule"/>
</dbReference>
<keyword evidence="6 12" id="KW-0479">Metal-binding</keyword>
<evidence type="ECO:0000256" key="1">
    <source>
        <dbReference type="ARBA" id="ARBA00004370"/>
    </source>
</evidence>
<evidence type="ECO:0000256" key="5">
    <source>
        <dbReference type="ARBA" id="ARBA00022692"/>
    </source>
</evidence>
<accession>A0A1Y1X615</accession>
<dbReference type="InterPro" id="IPR002680">
    <property type="entry name" value="AOX"/>
</dbReference>
<dbReference type="Gene3D" id="1.20.1260.140">
    <property type="entry name" value="Alternative oxidase"/>
    <property type="match status" value="1"/>
</dbReference>
<keyword evidence="10 12" id="KW-0408">Iron</keyword>
<organism evidence="15 16">
    <name type="scientific">Basidiobolus meristosporus CBS 931.73</name>
    <dbReference type="NCBI Taxonomy" id="1314790"/>
    <lineage>
        <taxon>Eukaryota</taxon>
        <taxon>Fungi</taxon>
        <taxon>Fungi incertae sedis</taxon>
        <taxon>Zoopagomycota</taxon>
        <taxon>Entomophthoromycotina</taxon>
        <taxon>Basidiobolomycetes</taxon>
        <taxon>Basidiobolales</taxon>
        <taxon>Basidiobolaceae</taxon>
        <taxon>Basidiobolus</taxon>
    </lineage>
</organism>
<evidence type="ECO:0000256" key="14">
    <source>
        <dbReference type="SAM" id="Phobius"/>
    </source>
</evidence>
<evidence type="ECO:0000256" key="2">
    <source>
        <dbReference type="ARBA" id="ARBA00008388"/>
    </source>
</evidence>
<feature type="compositionally biased region" description="Basic and acidic residues" evidence="13">
    <location>
        <begin position="317"/>
        <end position="334"/>
    </location>
</feature>
<dbReference type="AlphaFoldDB" id="A0A1Y1X615"/>
<dbReference type="Proteomes" id="UP000193498">
    <property type="component" value="Unassembled WGS sequence"/>
</dbReference>
<name>A0A1Y1X615_9FUNG</name>
<reference evidence="15 16" key="1">
    <citation type="submission" date="2016-07" db="EMBL/GenBank/DDBJ databases">
        <title>Pervasive Adenine N6-methylation of Active Genes in Fungi.</title>
        <authorList>
            <consortium name="DOE Joint Genome Institute"/>
            <person name="Mondo S.J."/>
            <person name="Dannebaum R.O."/>
            <person name="Kuo R.C."/>
            <person name="Labutti K."/>
            <person name="Haridas S."/>
            <person name="Kuo A."/>
            <person name="Salamov A."/>
            <person name="Ahrendt S.R."/>
            <person name="Lipzen A."/>
            <person name="Sullivan W."/>
            <person name="Andreopoulos W.B."/>
            <person name="Clum A."/>
            <person name="Lindquist E."/>
            <person name="Daum C."/>
            <person name="Ramamoorthy G.K."/>
            <person name="Gryganskyi A."/>
            <person name="Culley D."/>
            <person name="Magnuson J.K."/>
            <person name="James T.Y."/>
            <person name="O'Malley M.A."/>
            <person name="Stajich J.E."/>
            <person name="Spatafora J.W."/>
            <person name="Visel A."/>
            <person name="Grigoriev I.V."/>
        </authorList>
    </citation>
    <scope>NUCLEOTIDE SEQUENCE [LARGE SCALE GENOMIC DNA]</scope>
    <source>
        <strain evidence="15 16">CBS 931.73</strain>
    </source>
</reference>
<keyword evidence="7 12" id="KW-0249">Electron transport</keyword>
<sequence>MNALRTSQLLASKSMAGVSTSLLASAQLRYSMARATPVLARQLHLQPYKDEKKSVVNPELYKIPEELLNDVHPKAIRNAFISRQLSSEELEKWDIGLTKHREPITFGDKVALTVVKSLRIPADLFFRKKYMHRAVALETVAAVPGMVGAVIRHLRSLRKMKHDGGWITHLLHEAENERMHLLTWMKVCQPTLLERMLVTAVQGVFFNCFFLFYLCTPKTAHRIVGYLEEEAVISYTGFLKEIDEGRIENKPAPQIAIDYWNLQKSATIRDVVLAVRADEALHRDTNHHFSDRISLRQEDLRTEISRTKLLHAQQAAEKSKPEEVHDNEHAGKWA</sequence>
<proteinExistence type="inferred from homology"/>
<evidence type="ECO:0000256" key="3">
    <source>
        <dbReference type="ARBA" id="ARBA00022448"/>
    </source>
</evidence>
<dbReference type="PANTHER" id="PTHR31803:SF3">
    <property type="entry name" value="ALTERNATIVE OXIDASE"/>
    <property type="match status" value="1"/>
</dbReference>
<dbReference type="PANTHER" id="PTHR31803">
    <property type="entry name" value="ALTERNATIVE OXIDASE"/>
    <property type="match status" value="1"/>
</dbReference>
<evidence type="ECO:0000313" key="15">
    <source>
        <dbReference type="EMBL" id="ORX81250.1"/>
    </source>
</evidence>
<evidence type="ECO:0000256" key="4">
    <source>
        <dbReference type="ARBA" id="ARBA00022660"/>
    </source>
</evidence>
<dbReference type="InterPro" id="IPR038659">
    <property type="entry name" value="AOX_sf"/>
</dbReference>
<dbReference type="GO" id="GO:0098803">
    <property type="term" value="C:respiratory chain complex"/>
    <property type="evidence" value="ECO:0007669"/>
    <property type="project" value="UniProtKB-UniRule"/>
</dbReference>
<comment type="caution">
    <text evidence="15">The sequence shown here is derived from an EMBL/GenBank/DDBJ whole genome shotgun (WGS) entry which is preliminary data.</text>
</comment>
<evidence type="ECO:0000256" key="6">
    <source>
        <dbReference type="ARBA" id="ARBA00022723"/>
    </source>
</evidence>
<keyword evidence="4 12" id="KW-0679">Respiratory chain</keyword>
<dbReference type="Pfam" id="PF01786">
    <property type="entry name" value="AOX"/>
    <property type="match status" value="1"/>
</dbReference>
<keyword evidence="3" id="KW-0813">Transport</keyword>
<dbReference type="EC" id="1.-.-.-" evidence="12"/>
<keyword evidence="16" id="KW-1185">Reference proteome</keyword>
<keyword evidence="8 14" id="KW-1133">Transmembrane helix</keyword>
<dbReference type="STRING" id="1314790.A0A1Y1X615"/>
<dbReference type="GO" id="GO:0005739">
    <property type="term" value="C:mitochondrion"/>
    <property type="evidence" value="ECO:0007669"/>
    <property type="project" value="TreeGrafter"/>
</dbReference>